<dbReference type="OrthoDB" id="4324711at2"/>
<dbReference type="EMBL" id="CP022433">
    <property type="protein sequence ID" value="ASN24357.1"/>
    <property type="molecule type" value="Genomic_DNA"/>
</dbReference>
<dbReference type="KEGG" id="splu:LK06_009080"/>
<dbReference type="RefSeq" id="WP_039657135.1">
    <property type="nucleotide sequence ID" value="NZ_CP021080.1"/>
</dbReference>
<protein>
    <recommendedName>
        <fullName evidence="3">Homeodomain phBC6A51-type domain-containing protein</fullName>
    </recommendedName>
</protein>
<gene>
    <name evidence="1" type="ORF">LK07_10190</name>
</gene>
<name>A0A221NWL4_9ACTN</name>
<dbReference type="Proteomes" id="UP000031501">
    <property type="component" value="Chromosome"/>
</dbReference>
<evidence type="ECO:0000313" key="2">
    <source>
        <dbReference type="Proteomes" id="UP000031501"/>
    </source>
</evidence>
<organism evidence="1 2">
    <name type="scientific">Streptomyces pluripotens</name>
    <dbReference type="NCBI Taxonomy" id="1355015"/>
    <lineage>
        <taxon>Bacteria</taxon>
        <taxon>Bacillati</taxon>
        <taxon>Actinomycetota</taxon>
        <taxon>Actinomycetes</taxon>
        <taxon>Kitasatosporales</taxon>
        <taxon>Streptomycetaceae</taxon>
        <taxon>Streptomyces</taxon>
    </lineage>
</organism>
<dbReference type="Gene3D" id="1.10.10.60">
    <property type="entry name" value="Homeodomain-like"/>
    <property type="match status" value="1"/>
</dbReference>
<keyword evidence="2" id="KW-1185">Reference proteome</keyword>
<evidence type="ECO:0008006" key="3">
    <source>
        <dbReference type="Google" id="ProtNLM"/>
    </source>
</evidence>
<sequence length="119" mass="12589">MTSKNRPAAVVALARGNTAEQAAREAGVSGRTIRRWMEEPEFGRQVMATRTELLQLAVGQLAAASTKAVATLVDALDNEKGQARVQAARVLLDAVLALRESLDLDQRLAALEAAGGDAH</sequence>
<evidence type="ECO:0000313" key="1">
    <source>
        <dbReference type="EMBL" id="ASN24357.1"/>
    </source>
</evidence>
<proteinExistence type="predicted"/>
<reference evidence="1 2" key="1">
    <citation type="submission" date="2017-07" db="EMBL/GenBank/DDBJ databases">
        <title>Genome sequence of Streptomyces pluripotens MUSC 137T.</title>
        <authorList>
            <person name="Ser H.-L."/>
            <person name="Lee L.-H."/>
        </authorList>
    </citation>
    <scope>NUCLEOTIDE SEQUENCE [LARGE SCALE GENOMIC DNA]</scope>
    <source>
        <strain evidence="1 2">MUSC 137</strain>
    </source>
</reference>
<accession>A0A221NWL4</accession>
<dbReference type="AlphaFoldDB" id="A0A221NWL4"/>
<dbReference type="STRING" id="1355015.LK06_009080"/>